<organism evidence="2 3">
    <name type="scientific">Vreelandella halophila</name>
    <dbReference type="NCBI Taxonomy" id="86177"/>
    <lineage>
        <taxon>Bacteria</taxon>
        <taxon>Pseudomonadati</taxon>
        <taxon>Pseudomonadota</taxon>
        <taxon>Gammaproteobacteria</taxon>
        <taxon>Oceanospirillales</taxon>
        <taxon>Halomonadaceae</taxon>
        <taxon>Vreelandella</taxon>
    </lineage>
</organism>
<dbReference type="PANTHER" id="PTHR45036:SF1">
    <property type="entry name" value="METHYLTRANSFERASE LIKE 7A"/>
    <property type="match status" value="1"/>
</dbReference>
<feature type="domain" description="Methyltransferase type 11" evidence="1">
    <location>
        <begin position="62"/>
        <end position="161"/>
    </location>
</feature>
<sequence length="248" mass="27019">MGLTCSGDPGYACRSPIIREAGAVSLAGFYERHVFPPVLKLAERTLADVRRELLSQASGEVLEIGIGSGLSLSLSHYGPAVERIVGLEPSEVLLGECRERVASRHEGPPVELVQAGAESMPFEDNRFDTVVAFLVFCTIPEADRAALEMARVLKPGGRLLFFEHVAAREPGLARWQQRLNPLWRPLACGCNINRDTRRVFERAGFDMSGVEVQRHPDIPLPLVQPVIEGNTGLAVSGESPRSGTGQKR</sequence>
<dbReference type="Proteomes" id="UP000460751">
    <property type="component" value="Unassembled WGS sequence"/>
</dbReference>
<dbReference type="InterPro" id="IPR013216">
    <property type="entry name" value="Methyltransf_11"/>
</dbReference>
<evidence type="ECO:0000313" key="3">
    <source>
        <dbReference type="Proteomes" id="UP000460751"/>
    </source>
</evidence>
<proteinExistence type="predicted"/>
<evidence type="ECO:0000259" key="1">
    <source>
        <dbReference type="Pfam" id="PF08241"/>
    </source>
</evidence>
<keyword evidence="2" id="KW-0489">Methyltransferase</keyword>
<dbReference type="InterPro" id="IPR052356">
    <property type="entry name" value="Thiol_S-MT"/>
</dbReference>
<name>A0A9X4YAI2_9GAMM</name>
<dbReference type="Gene3D" id="3.40.50.150">
    <property type="entry name" value="Vaccinia Virus protein VP39"/>
    <property type="match status" value="1"/>
</dbReference>
<dbReference type="InterPro" id="IPR029063">
    <property type="entry name" value="SAM-dependent_MTases_sf"/>
</dbReference>
<dbReference type="PANTHER" id="PTHR45036">
    <property type="entry name" value="METHYLTRANSFERASE LIKE 7B"/>
    <property type="match status" value="1"/>
</dbReference>
<accession>A0A9X4YAI2</accession>
<keyword evidence="2" id="KW-0808">Transferase</keyword>
<protein>
    <submittedName>
        <fullName evidence="2">Methyltransferase domain-containing protein</fullName>
    </submittedName>
</protein>
<reference evidence="2 3" key="1">
    <citation type="submission" date="2019-11" db="EMBL/GenBank/DDBJ databases">
        <title>Genome sequences of 17 halophilic strains isolated from different environments.</title>
        <authorList>
            <person name="Furrow R.E."/>
        </authorList>
    </citation>
    <scope>NUCLEOTIDE SEQUENCE [LARGE SCALE GENOMIC DNA]</scope>
    <source>
        <strain evidence="2 3">22507_15_FS</strain>
    </source>
</reference>
<dbReference type="CDD" id="cd02440">
    <property type="entry name" value="AdoMet_MTases"/>
    <property type="match status" value="1"/>
</dbReference>
<dbReference type="GO" id="GO:0008757">
    <property type="term" value="F:S-adenosylmethionine-dependent methyltransferase activity"/>
    <property type="evidence" value="ECO:0007669"/>
    <property type="project" value="InterPro"/>
</dbReference>
<gene>
    <name evidence="2" type="ORF">GLW01_05225</name>
</gene>
<dbReference type="OrthoDB" id="323463at2"/>
<dbReference type="SUPFAM" id="SSF53335">
    <property type="entry name" value="S-adenosyl-L-methionine-dependent methyltransferases"/>
    <property type="match status" value="1"/>
</dbReference>
<dbReference type="EMBL" id="WMEX01000002">
    <property type="protein sequence ID" value="MYL26192.1"/>
    <property type="molecule type" value="Genomic_DNA"/>
</dbReference>
<dbReference type="GO" id="GO:0032259">
    <property type="term" value="P:methylation"/>
    <property type="evidence" value="ECO:0007669"/>
    <property type="project" value="UniProtKB-KW"/>
</dbReference>
<dbReference type="Pfam" id="PF08241">
    <property type="entry name" value="Methyltransf_11"/>
    <property type="match status" value="1"/>
</dbReference>
<keyword evidence="3" id="KW-1185">Reference proteome</keyword>
<comment type="caution">
    <text evidence="2">The sequence shown here is derived from an EMBL/GenBank/DDBJ whole genome shotgun (WGS) entry which is preliminary data.</text>
</comment>
<evidence type="ECO:0000313" key="2">
    <source>
        <dbReference type="EMBL" id="MYL26192.1"/>
    </source>
</evidence>
<dbReference type="AlphaFoldDB" id="A0A9X4YAI2"/>